<dbReference type="EMBL" id="FUKM01000048">
    <property type="protein sequence ID" value="SJN13766.1"/>
    <property type="molecule type" value="Genomic_DNA"/>
</dbReference>
<dbReference type="RefSeq" id="WP_087109273.1">
    <property type="nucleotide sequence ID" value="NZ_FUKM01000048.1"/>
</dbReference>
<evidence type="ECO:0000259" key="1">
    <source>
        <dbReference type="Pfam" id="PF07238"/>
    </source>
</evidence>
<dbReference type="EMBL" id="RRZC01000001">
    <property type="protein sequence ID" value="MBE0402118.1"/>
    <property type="molecule type" value="Genomic_DNA"/>
</dbReference>
<evidence type="ECO:0000313" key="3">
    <source>
        <dbReference type="EMBL" id="SJN13766.1"/>
    </source>
</evidence>
<feature type="domain" description="PilZ" evidence="1">
    <location>
        <begin position="8"/>
        <end position="99"/>
    </location>
</feature>
<dbReference type="Pfam" id="PF07238">
    <property type="entry name" value="PilZ"/>
    <property type="match status" value="1"/>
</dbReference>
<evidence type="ECO:0000313" key="2">
    <source>
        <dbReference type="EMBL" id="MBE0402118.1"/>
    </source>
</evidence>
<reference evidence="3 4" key="1">
    <citation type="submission" date="2017-02" db="EMBL/GenBank/DDBJ databases">
        <authorList>
            <person name="Dridi B."/>
        </authorList>
    </citation>
    <scope>NUCLEOTIDE SEQUENCE [LARGE SCALE GENOMIC DNA]</scope>
    <source>
        <strain evidence="3 4">JB380</strain>
    </source>
</reference>
<dbReference type="Proteomes" id="UP000754821">
    <property type="component" value="Unassembled WGS sequence"/>
</dbReference>
<evidence type="ECO:0000313" key="5">
    <source>
        <dbReference type="Proteomes" id="UP000754821"/>
    </source>
</evidence>
<dbReference type="Gene3D" id="2.40.10.220">
    <property type="entry name" value="predicted glycosyltransferase like domains"/>
    <property type="match status" value="1"/>
</dbReference>
<sequence>MSVQKALALTVPDTSTLFSAYMPFLERGGLFVPTKTPYALGDQVTLLLTLPGECERLTVSGDVVWISPDEVSSQRVAGIGVHFSFKDSALRERIEMLLEADDHTAPSLTL</sequence>
<keyword evidence="5" id="KW-1185">Reference proteome</keyword>
<protein>
    <submittedName>
        <fullName evidence="2">PilZ domain-containing protein</fullName>
    </submittedName>
    <submittedName>
        <fullName evidence="3">Type IV pilus biogenesis protein PilZ</fullName>
    </submittedName>
</protein>
<evidence type="ECO:0000313" key="4">
    <source>
        <dbReference type="Proteomes" id="UP000196331"/>
    </source>
</evidence>
<reference evidence="2 5" key="2">
    <citation type="submission" date="2020-07" db="EMBL/GenBank/DDBJ databases">
        <title>Halophilic bacteria isolated from french cheeses.</title>
        <authorList>
            <person name="Kothe C.I."/>
            <person name="Farah-Kraiem B."/>
            <person name="Renault P."/>
            <person name="Dridi B."/>
        </authorList>
    </citation>
    <scope>NUCLEOTIDE SEQUENCE [LARGE SCALE GENOMIC DNA]</scope>
    <source>
        <strain evidence="2 5">FME16</strain>
    </source>
</reference>
<gene>
    <name evidence="3" type="ORF">CZ787_11775</name>
    <name evidence="2" type="ORF">EI163_00855</name>
</gene>
<accession>A0A1R4I1Z5</accession>
<proteinExistence type="predicted"/>
<dbReference type="GO" id="GO:0035438">
    <property type="term" value="F:cyclic-di-GMP binding"/>
    <property type="evidence" value="ECO:0007669"/>
    <property type="project" value="InterPro"/>
</dbReference>
<dbReference type="AlphaFoldDB" id="A0A1R4I1Z5"/>
<comment type="caution">
    <text evidence="3">The sequence shown here is derived from an EMBL/GenBank/DDBJ whole genome shotgun (WGS) entry which is preliminary data.</text>
</comment>
<dbReference type="InterPro" id="IPR009875">
    <property type="entry name" value="PilZ_domain"/>
</dbReference>
<organism evidence="3 4">
    <name type="scientific">Halomonas citrativorans</name>
    <dbReference type="NCBI Taxonomy" id="2742612"/>
    <lineage>
        <taxon>Bacteria</taxon>
        <taxon>Pseudomonadati</taxon>
        <taxon>Pseudomonadota</taxon>
        <taxon>Gammaproteobacteria</taxon>
        <taxon>Oceanospirillales</taxon>
        <taxon>Halomonadaceae</taxon>
        <taxon>Halomonas</taxon>
    </lineage>
</organism>
<name>A0A1R4I1Z5_9GAMM</name>
<dbReference type="OrthoDB" id="5296245at2"/>
<dbReference type="Proteomes" id="UP000196331">
    <property type="component" value="Unassembled WGS sequence"/>
</dbReference>